<feature type="domain" description="SMP-30/Gluconolactonase/LRE-like region" evidence="2">
    <location>
        <begin position="208"/>
        <end position="294"/>
    </location>
</feature>
<dbReference type="Pfam" id="PF08450">
    <property type="entry name" value="SGL"/>
    <property type="match status" value="1"/>
</dbReference>
<evidence type="ECO:0000256" key="1">
    <source>
        <dbReference type="SAM" id="SignalP"/>
    </source>
</evidence>
<feature type="signal peptide" evidence="1">
    <location>
        <begin position="1"/>
        <end position="27"/>
    </location>
</feature>
<dbReference type="PANTHER" id="PTHR42060:SF1">
    <property type="entry name" value="NHL REPEAT-CONTAINING PROTEIN"/>
    <property type="match status" value="1"/>
</dbReference>
<reference evidence="5" key="3">
    <citation type="submission" date="2025-04" db="UniProtKB">
        <authorList>
            <consortium name="RefSeq"/>
        </authorList>
    </citation>
    <scope>IDENTIFICATION</scope>
    <source>
        <strain evidence="5">CBS 304.34</strain>
    </source>
</reference>
<dbReference type="SUPFAM" id="SSF63829">
    <property type="entry name" value="Calcium-dependent phosphotriesterase"/>
    <property type="match status" value="1"/>
</dbReference>
<dbReference type="AlphaFoldDB" id="A0A6A6Y069"/>
<dbReference type="InterPro" id="IPR052998">
    <property type="entry name" value="Hetero-Diels-Alderase-like"/>
</dbReference>
<dbReference type="RefSeq" id="XP_033569180.1">
    <property type="nucleotide sequence ID" value="XM_033718412.1"/>
</dbReference>
<proteinExistence type="predicted"/>
<evidence type="ECO:0000313" key="4">
    <source>
        <dbReference type="Proteomes" id="UP000504636"/>
    </source>
</evidence>
<feature type="chain" id="PRO_5044628775" description="SMP-30/Gluconolactonase/LRE-like region domain-containing protein" evidence="1">
    <location>
        <begin position="28"/>
        <end position="358"/>
    </location>
</feature>
<dbReference type="InterPro" id="IPR011042">
    <property type="entry name" value="6-blade_b-propeller_TolB-like"/>
</dbReference>
<reference evidence="5" key="2">
    <citation type="submission" date="2020-04" db="EMBL/GenBank/DDBJ databases">
        <authorList>
            <consortium name="NCBI Genome Project"/>
        </authorList>
    </citation>
    <scope>NUCLEOTIDE SEQUENCE</scope>
    <source>
        <strain evidence="5">CBS 304.34</strain>
    </source>
</reference>
<keyword evidence="4" id="KW-1185">Reference proteome</keyword>
<dbReference type="GeneID" id="54459305"/>
<dbReference type="InterPro" id="IPR013658">
    <property type="entry name" value="SGL"/>
</dbReference>
<sequence>MYSASVLSGLLIFTPLYLTSFIPPTLATPLPPSNHDPSPYPVSLLHQFPPGVWAENLATTSTNSLLITIMSTPDLLLYDPAAPSLPPTLLHSFADNGPYASLLGIAATSANSFAVVAGNYSLTSAGAIPGTFAIFTITLPPTGSLQTPQVKLLAPLPDAQFINGLVYHAYPSPAVLAADSTLGTITRIELATGAVSTLLEVEAFKPCGDSKEGLNGFHIHAPTSTLYFTNSACRTFGKVPVRRDGSQAGEARVTVTYPAPYFFDDFALGGDGTAWVAVSNGNGIARIAEDGEVEVVAGSVNSTEVAEPTALVWGREGEVGKGGERVLYVTTGGALGDPINGTVVVGAQVLRIGVEGGW</sequence>
<dbReference type="PANTHER" id="PTHR42060">
    <property type="entry name" value="NHL REPEAT-CONTAINING PROTEIN-RELATED"/>
    <property type="match status" value="1"/>
</dbReference>
<protein>
    <recommendedName>
        <fullName evidence="2">SMP-30/Gluconolactonase/LRE-like region domain-containing protein</fullName>
    </recommendedName>
</protein>
<organism evidence="3">
    <name type="scientific">Mytilinidion resinicola</name>
    <dbReference type="NCBI Taxonomy" id="574789"/>
    <lineage>
        <taxon>Eukaryota</taxon>
        <taxon>Fungi</taxon>
        <taxon>Dikarya</taxon>
        <taxon>Ascomycota</taxon>
        <taxon>Pezizomycotina</taxon>
        <taxon>Dothideomycetes</taxon>
        <taxon>Pleosporomycetidae</taxon>
        <taxon>Mytilinidiales</taxon>
        <taxon>Mytilinidiaceae</taxon>
        <taxon>Mytilinidion</taxon>
    </lineage>
</organism>
<evidence type="ECO:0000313" key="5">
    <source>
        <dbReference type="RefSeq" id="XP_033569180.1"/>
    </source>
</evidence>
<name>A0A6A6Y069_9PEZI</name>
<evidence type="ECO:0000313" key="3">
    <source>
        <dbReference type="EMBL" id="KAF2802216.1"/>
    </source>
</evidence>
<keyword evidence="1" id="KW-0732">Signal</keyword>
<evidence type="ECO:0000259" key="2">
    <source>
        <dbReference type="Pfam" id="PF08450"/>
    </source>
</evidence>
<dbReference type="OrthoDB" id="9977941at2759"/>
<gene>
    <name evidence="3 5" type="ORF">BDZ99DRAFT_454955</name>
</gene>
<accession>A0A6A6Y069</accession>
<dbReference type="Gene3D" id="2.120.10.30">
    <property type="entry name" value="TolB, C-terminal domain"/>
    <property type="match status" value="1"/>
</dbReference>
<dbReference type="Proteomes" id="UP000504636">
    <property type="component" value="Unplaced"/>
</dbReference>
<reference evidence="3 5" key="1">
    <citation type="journal article" date="2020" name="Stud. Mycol.">
        <title>101 Dothideomycetes genomes: a test case for predicting lifestyles and emergence of pathogens.</title>
        <authorList>
            <person name="Haridas S."/>
            <person name="Albert R."/>
            <person name="Binder M."/>
            <person name="Bloem J."/>
            <person name="Labutti K."/>
            <person name="Salamov A."/>
            <person name="Andreopoulos B."/>
            <person name="Baker S."/>
            <person name="Barry K."/>
            <person name="Bills G."/>
            <person name="Bluhm B."/>
            <person name="Cannon C."/>
            <person name="Castanera R."/>
            <person name="Culley D."/>
            <person name="Daum C."/>
            <person name="Ezra D."/>
            <person name="Gonzalez J."/>
            <person name="Henrissat B."/>
            <person name="Kuo A."/>
            <person name="Liang C."/>
            <person name="Lipzen A."/>
            <person name="Lutzoni F."/>
            <person name="Magnuson J."/>
            <person name="Mondo S."/>
            <person name="Nolan M."/>
            <person name="Ohm R."/>
            <person name="Pangilinan J."/>
            <person name="Park H.-J."/>
            <person name="Ramirez L."/>
            <person name="Alfaro M."/>
            <person name="Sun H."/>
            <person name="Tritt A."/>
            <person name="Yoshinaga Y."/>
            <person name="Zwiers L.-H."/>
            <person name="Turgeon B."/>
            <person name="Goodwin S."/>
            <person name="Spatafora J."/>
            <person name="Crous P."/>
            <person name="Grigoriev I."/>
        </authorList>
    </citation>
    <scope>NUCLEOTIDE SEQUENCE</scope>
    <source>
        <strain evidence="3 5">CBS 304.34</strain>
    </source>
</reference>
<dbReference type="EMBL" id="MU003724">
    <property type="protein sequence ID" value="KAF2802216.1"/>
    <property type="molecule type" value="Genomic_DNA"/>
</dbReference>